<keyword evidence="1" id="KW-0812">Transmembrane</keyword>
<protein>
    <submittedName>
        <fullName evidence="2">Uncharacterized protein</fullName>
    </submittedName>
</protein>
<feature type="transmembrane region" description="Helical" evidence="1">
    <location>
        <begin position="100"/>
        <end position="119"/>
    </location>
</feature>
<proteinExistence type="predicted"/>
<feature type="transmembrane region" description="Helical" evidence="1">
    <location>
        <begin position="20"/>
        <end position="36"/>
    </location>
</feature>
<evidence type="ECO:0000313" key="2">
    <source>
        <dbReference type="EMBL" id="MFL0250866.1"/>
    </source>
</evidence>
<gene>
    <name evidence="2" type="ORF">ACJDT4_10575</name>
</gene>
<keyword evidence="3" id="KW-1185">Reference proteome</keyword>
<dbReference type="RefSeq" id="WP_406787530.1">
    <property type="nucleotide sequence ID" value="NZ_JBJIAA010000008.1"/>
</dbReference>
<feature type="transmembrane region" description="Helical" evidence="1">
    <location>
        <begin position="126"/>
        <end position="146"/>
    </location>
</feature>
<feature type="transmembrane region" description="Helical" evidence="1">
    <location>
        <begin position="42"/>
        <end position="59"/>
    </location>
</feature>
<evidence type="ECO:0000313" key="3">
    <source>
        <dbReference type="Proteomes" id="UP001623592"/>
    </source>
</evidence>
<name>A0ABW8TEC2_9CLOT</name>
<keyword evidence="1" id="KW-1133">Transmembrane helix</keyword>
<comment type="caution">
    <text evidence="2">The sequence shown here is derived from an EMBL/GenBank/DDBJ whole genome shotgun (WGS) entry which is preliminary data.</text>
</comment>
<dbReference type="Proteomes" id="UP001623592">
    <property type="component" value="Unassembled WGS sequence"/>
</dbReference>
<organism evidence="2 3">
    <name type="scientific">Clostridium neuense</name>
    <dbReference type="NCBI Taxonomy" id="1728934"/>
    <lineage>
        <taxon>Bacteria</taxon>
        <taxon>Bacillati</taxon>
        <taxon>Bacillota</taxon>
        <taxon>Clostridia</taxon>
        <taxon>Eubacteriales</taxon>
        <taxon>Clostridiaceae</taxon>
        <taxon>Clostridium</taxon>
    </lineage>
</organism>
<feature type="transmembrane region" description="Helical" evidence="1">
    <location>
        <begin position="71"/>
        <end position="94"/>
    </location>
</feature>
<evidence type="ECO:0000256" key="1">
    <source>
        <dbReference type="SAM" id="Phobius"/>
    </source>
</evidence>
<accession>A0ABW8TEC2</accession>
<keyword evidence="1" id="KW-0472">Membrane</keyword>
<dbReference type="EMBL" id="JBJIAA010000008">
    <property type="protein sequence ID" value="MFL0250866.1"/>
    <property type="molecule type" value="Genomic_DNA"/>
</dbReference>
<feature type="transmembrane region" description="Helical" evidence="1">
    <location>
        <begin position="152"/>
        <end position="173"/>
    </location>
</feature>
<sequence length="178" mass="20488">MCGLKKSIQTILIIKKKPLICISILSLIMFFVSIYFKYNAAVFISEMIVITIFSAWPSYKYMVAGGITRKAAFLGNLILNIALCFLLCIIQFIMVDYQNILLFLTVAFASAFISILVEAQNKAKAALIFLLYYIIFVLLYFFPVIMFRSNEIIYEIIIFLLSSLSLIWGWRVLKKQDI</sequence>
<reference evidence="2 3" key="1">
    <citation type="submission" date="2024-11" db="EMBL/GenBank/DDBJ databases">
        <authorList>
            <person name="Heng Y.C."/>
            <person name="Lim A.C.H."/>
            <person name="Lee J.K.Y."/>
            <person name="Kittelmann S."/>
        </authorList>
    </citation>
    <scope>NUCLEOTIDE SEQUENCE [LARGE SCALE GENOMIC DNA]</scope>
    <source>
        <strain evidence="2 3">WILCCON 0114</strain>
    </source>
</reference>